<dbReference type="Proteomes" id="UP000233534">
    <property type="component" value="Chromosome"/>
</dbReference>
<sequence length="172" mass="19853">MFKINKKQLKIYTSLALFVFCMISIIYNAVNTDKTNRFNKQSAFAFINFAISLNEESKNIEIFDIDKGQVIKSLSVNNIVHNEAIEYLKSITGMYPKVNAIPNKGYIIRIPLEPSVFVKNKWIDGTLNEIYVIFPSKEDSPYLLVLDDKQRPLFFNFNANTDTLLKNLDLEL</sequence>
<evidence type="ECO:0000313" key="4">
    <source>
        <dbReference type="Proteomes" id="UP000233534"/>
    </source>
</evidence>
<dbReference type="RefSeq" id="WP_101302250.1">
    <property type="nucleotide sequence ID" value="NZ_CP025197.1"/>
</dbReference>
<reference evidence="3 5" key="2">
    <citation type="journal article" date="2018" name="Syst. Appl. Microbiol.">
        <title>Characterization and high-quality draft genome sequence of Herbivorax saccincola A7, an anaerobic, alkaliphilic, thermophilic, cellulolytic, and xylanolytic bacterium.</title>
        <authorList>
            <person name="Aikawa S."/>
            <person name="Baramee S."/>
            <person name="Sermsathanaswadi J."/>
            <person name="Thianheng P."/>
            <person name="Tachaapaikoon C."/>
            <person name="Shikata A."/>
            <person name="Waeonukul R."/>
            <person name="Pason P."/>
            <person name="Ratanakhanokchai K."/>
            <person name="Kosugi A."/>
        </authorList>
    </citation>
    <scope>NUCLEOTIDE SEQUENCE [LARGE SCALE GENOMIC DNA]</scope>
    <source>
        <strain evidence="3 5">A7</strain>
    </source>
</reference>
<reference evidence="2 4" key="1">
    <citation type="submission" date="2017-12" db="EMBL/GenBank/DDBJ databases">
        <title>Complete genome sequence of Herbivorax saccincola GGR1, a novel Cellulosome-producing hydrolytic bacterium in a thermophilic biogas plant, established by Illumina and Nanopore MinION sequencing.</title>
        <authorList>
            <person name="Pechtl A."/>
            <person name="Ruckert C."/>
            <person name="Koeck D.E."/>
            <person name="Maus I."/>
            <person name="Winkler A."/>
            <person name="Kalinowski J."/>
            <person name="Puhler A."/>
            <person name="Schwarz W.W."/>
            <person name="Zverlov V.V."/>
            <person name="Schluter A."/>
            <person name="Liebl W."/>
        </authorList>
    </citation>
    <scope>NUCLEOTIDE SEQUENCE [LARGE SCALE GENOMIC DNA]</scope>
    <source>
        <strain evidence="2">GGR1</strain>
        <strain evidence="4">SR1</strain>
    </source>
</reference>
<dbReference type="EMBL" id="NEMB01000003">
    <property type="protein sequence ID" value="PQQ67983.1"/>
    <property type="molecule type" value="Genomic_DNA"/>
</dbReference>
<evidence type="ECO:0000256" key="1">
    <source>
        <dbReference type="SAM" id="Phobius"/>
    </source>
</evidence>
<organism evidence="2 4">
    <name type="scientific">Acetivibrio saccincola</name>
    <dbReference type="NCBI Taxonomy" id="1677857"/>
    <lineage>
        <taxon>Bacteria</taxon>
        <taxon>Bacillati</taxon>
        <taxon>Bacillota</taxon>
        <taxon>Clostridia</taxon>
        <taxon>Eubacteriales</taxon>
        <taxon>Oscillospiraceae</taxon>
        <taxon>Acetivibrio</taxon>
    </lineage>
</organism>
<proteinExistence type="predicted"/>
<evidence type="ECO:0000313" key="5">
    <source>
        <dbReference type="Proteomes" id="UP000239720"/>
    </source>
</evidence>
<evidence type="ECO:0000313" key="3">
    <source>
        <dbReference type="EMBL" id="PQQ67983.1"/>
    </source>
</evidence>
<dbReference type="KEGG" id="hsc:HVS_11015"/>
<evidence type="ECO:0000313" key="2">
    <source>
        <dbReference type="EMBL" id="AUG58098.1"/>
    </source>
</evidence>
<keyword evidence="1" id="KW-0472">Membrane</keyword>
<dbReference type="OrthoDB" id="2083243at2"/>
<dbReference type="EMBL" id="CP025197">
    <property type="protein sequence ID" value="AUG58098.1"/>
    <property type="molecule type" value="Genomic_DNA"/>
</dbReference>
<protein>
    <submittedName>
        <fullName evidence="2">Uncharacterized protein</fullName>
    </submittedName>
</protein>
<keyword evidence="4" id="KW-1185">Reference proteome</keyword>
<name>A0A2K9E6S2_9FIRM</name>
<keyword evidence="1" id="KW-1133">Transmembrane helix</keyword>
<accession>A0A2K9E6S2</accession>
<dbReference type="AlphaFoldDB" id="A0A2K9E6S2"/>
<feature type="transmembrane region" description="Helical" evidence="1">
    <location>
        <begin position="12"/>
        <end position="30"/>
    </location>
</feature>
<gene>
    <name evidence="3" type="ORF">B9R14_15240</name>
    <name evidence="2" type="ORF">HVS_11015</name>
</gene>
<dbReference type="Proteomes" id="UP000239720">
    <property type="component" value="Unassembled WGS sequence"/>
</dbReference>
<keyword evidence="1" id="KW-0812">Transmembrane</keyword>